<protein>
    <submittedName>
        <fullName evidence="3">Uncharacterized protein</fullName>
    </submittedName>
</protein>
<reference evidence="3 4" key="1">
    <citation type="submission" date="2024-05" db="EMBL/GenBank/DDBJ databases">
        <authorList>
            <person name="Wallberg A."/>
        </authorList>
    </citation>
    <scope>NUCLEOTIDE SEQUENCE [LARGE SCALE GENOMIC DNA]</scope>
</reference>
<feature type="non-terminal residue" evidence="3">
    <location>
        <position position="1"/>
    </location>
</feature>
<name>A0AAV2PJW3_MEGNR</name>
<feature type="transmembrane region" description="Helical" evidence="2">
    <location>
        <begin position="259"/>
        <end position="282"/>
    </location>
</feature>
<organism evidence="3 4">
    <name type="scientific">Meganyctiphanes norvegica</name>
    <name type="common">Northern krill</name>
    <name type="synonym">Thysanopoda norvegica</name>
    <dbReference type="NCBI Taxonomy" id="48144"/>
    <lineage>
        <taxon>Eukaryota</taxon>
        <taxon>Metazoa</taxon>
        <taxon>Ecdysozoa</taxon>
        <taxon>Arthropoda</taxon>
        <taxon>Crustacea</taxon>
        <taxon>Multicrustacea</taxon>
        <taxon>Malacostraca</taxon>
        <taxon>Eumalacostraca</taxon>
        <taxon>Eucarida</taxon>
        <taxon>Euphausiacea</taxon>
        <taxon>Euphausiidae</taxon>
        <taxon>Meganyctiphanes</taxon>
    </lineage>
</organism>
<evidence type="ECO:0000313" key="3">
    <source>
        <dbReference type="EMBL" id="CAL4059541.1"/>
    </source>
</evidence>
<comment type="caution">
    <text evidence="3">The sequence shown here is derived from an EMBL/GenBank/DDBJ whole genome shotgun (WGS) entry which is preliminary data.</text>
</comment>
<keyword evidence="2" id="KW-0812">Transmembrane</keyword>
<evidence type="ECO:0000313" key="4">
    <source>
        <dbReference type="Proteomes" id="UP001497623"/>
    </source>
</evidence>
<dbReference type="EMBL" id="CAXKWB010000155">
    <property type="protein sequence ID" value="CAL4059541.1"/>
    <property type="molecule type" value="Genomic_DNA"/>
</dbReference>
<proteinExistence type="predicted"/>
<feature type="region of interest" description="Disordered" evidence="1">
    <location>
        <begin position="219"/>
        <end position="247"/>
    </location>
</feature>
<keyword evidence="4" id="KW-1185">Reference proteome</keyword>
<evidence type="ECO:0000256" key="2">
    <source>
        <dbReference type="SAM" id="Phobius"/>
    </source>
</evidence>
<feature type="compositionally biased region" description="Polar residues" evidence="1">
    <location>
        <begin position="231"/>
        <end position="241"/>
    </location>
</feature>
<dbReference type="AlphaFoldDB" id="A0AAV2PJW3"/>
<keyword evidence="2" id="KW-0472">Membrane</keyword>
<keyword evidence="2" id="KW-1133">Transmembrane helix</keyword>
<sequence length="355" mass="39083">ECIVHQNGETFNATSVSIPPVDDSNKVKLMVKEPTEDQGITLEFGQSTKEWSRYSQNYSPLGASTKKNKIIEVIEGQASGNCASGDFIWKITGAKKDAELYNTQQNQKYKIRLQKEETDVSFYDTVSTHYMCLNATSNNVITSDTKCNVGEGKTRLQLLTAYTLQFKQGVKGQLGKITAVDRTTFSIEGLNKKYTITFHPPSSVNDIDILGHITEEGNSQWRRTSPAAVSPGSTTDVTSENSKSHPGHCSNALLAGPNVGVIVLGILVAILFIALIFNCIYFKKNRPMSDKLHPMTESHTNGAIAEQGSGYVEMNENGEGNGTKQYPRISDMPSAMEEENDDIYDSADNMVDRKI</sequence>
<accession>A0AAV2PJW3</accession>
<gene>
    <name evidence="3" type="ORF">MNOR_LOCUS663</name>
</gene>
<evidence type="ECO:0000256" key="1">
    <source>
        <dbReference type="SAM" id="MobiDB-lite"/>
    </source>
</evidence>
<dbReference type="Proteomes" id="UP001497623">
    <property type="component" value="Unassembled WGS sequence"/>
</dbReference>